<dbReference type="PANTHER" id="PTHR43524">
    <property type="entry name" value="RADICAL SAM SUPERFAMILY PROTEIN"/>
    <property type="match status" value="1"/>
</dbReference>
<dbReference type="RefSeq" id="WP_117331368.1">
    <property type="nucleotide sequence ID" value="NZ_QUWK01000016.1"/>
</dbReference>
<evidence type="ECO:0000313" key="7">
    <source>
        <dbReference type="EMBL" id="RFU93896.1"/>
    </source>
</evidence>
<dbReference type="InterPro" id="IPR058240">
    <property type="entry name" value="rSAM_sf"/>
</dbReference>
<dbReference type="Proteomes" id="UP000264002">
    <property type="component" value="Unassembled WGS sequence"/>
</dbReference>
<gene>
    <name evidence="7" type="ORF">DYP60_12595</name>
</gene>
<evidence type="ECO:0000256" key="2">
    <source>
        <dbReference type="ARBA" id="ARBA00022691"/>
    </source>
</evidence>
<keyword evidence="2" id="KW-0949">S-adenosyl-L-methionine</keyword>
<name>A0A372MF22_9SPIR</name>
<evidence type="ECO:0000256" key="1">
    <source>
        <dbReference type="ARBA" id="ARBA00001966"/>
    </source>
</evidence>
<comment type="cofactor">
    <cofactor evidence="1">
        <name>[4Fe-4S] cluster</name>
        <dbReference type="ChEBI" id="CHEBI:49883"/>
    </cofactor>
</comment>
<dbReference type="InterPro" id="IPR007197">
    <property type="entry name" value="rSAM"/>
</dbReference>
<accession>A0A372MF22</accession>
<dbReference type="EMBL" id="QUWK01000016">
    <property type="protein sequence ID" value="RFU93896.1"/>
    <property type="molecule type" value="Genomic_DNA"/>
</dbReference>
<reference evidence="8" key="1">
    <citation type="submission" date="2018-08" db="EMBL/GenBank/DDBJ databases">
        <authorList>
            <person name="Grouzdev D.S."/>
            <person name="Krutkina M.S."/>
        </authorList>
    </citation>
    <scope>NUCLEOTIDE SEQUENCE [LARGE SCALE GENOMIC DNA]</scope>
    <source>
        <strain evidence="8">4-11</strain>
    </source>
</reference>
<dbReference type="SFLD" id="SFLDS00029">
    <property type="entry name" value="Radical_SAM"/>
    <property type="match status" value="1"/>
</dbReference>
<evidence type="ECO:0000256" key="3">
    <source>
        <dbReference type="ARBA" id="ARBA00022723"/>
    </source>
</evidence>
<evidence type="ECO:0000256" key="4">
    <source>
        <dbReference type="ARBA" id="ARBA00023004"/>
    </source>
</evidence>
<dbReference type="PANTHER" id="PTHR43524:SF1">
    <property type="entry name" value="RADICAL SAM SUPERFAMILY PROTEIN"/>
    <property type="match status" value="1"/>
</dbReference>
<dbReference type="CDD" id="cd21128">
    <property type="entry name" value="SPASM_rSAM"/>
    <property type="match status" value="1"/>
</dbReference>
<sequence length="446" mass="50931">MKSIPENVLRTSLRLVYADPEKNFPKLLNWAHPIATATGRLQENQWNMIKSVTQDHSSGGYGLIMRIFHQTDRDVLEKIFMNLVFNAAWFGAEKLGKNRSEMDMNIPWAILMDPTSACNLSCTGCWAAEYKKTETLSFQTLDRIITEGKELGTYAYLFSGGEPLIRKHDLLKLAHKHNDAIFAAFTNATLIDAEFVEELLKVKNFIPLISIEGTQEMTDARRGSGVWEKCIQAMDLLRERGLPFGFSTCYHAHNTEYVGSDEFIEFMEEKGALFGWYFTYIPVGQGASLDLVASPSQRAYMHKRVREIRAHNPLFVLDFWNDGNYVNGCIAGGRRYLHINAHGDMEPCAFIHYACETIHDKPLLEALKNPLFKAYQDHQPCNANMFRPCPMFDNPEMLVEMVNQSGAQSTQPIDSESVEQLYAKCKPIADKWKPVADELWKEYQKQ</sequence>
<keyword evidence="5" id="KW-0411">Iron-sulfur</keyword>
<dbReference type="Gene3D" id="3.20.20.70">
    <property type="entry name" value="Aldolase class I"/>
    <property type="match status" value="1"/>
</dbReference>
<dbReference type="CDD" id="cd01335">
    <property type="entry name" value="Radical_SAM"/>
    <property type="match status" value="1"/>
</dbReference>
<organism evidence="7 8">
    <name type="scientific">Sphaerochaeta halotolerans</name>
    <dbReference type="NCBI Taxonomy" id="2293840"/>
    <lineage>
        <taxon>Bacteria</taxon>
        <taxon>Pseudomonadati</taxon>
        <taxon>Spirochaetota</taxon>
        <taxon>Spirochaetia</taxon>
        <taxon>Spirochaetales</taxon>
        <taxon>Sphaerochaetaceae</taxon>
        <taxon>Sphaerochaeta</taxon>
    </lineage>
</organism>
<keyword evidence="4" id="KW-0408">Iron</keyword>
<dbReference type="GO" id="GO:0051536">
    <property type="term" value="F:iron-sulfur cluster binding"/>
    <property type="evidence" value="ECO:0007669"/>
    <property type="project" value="UniProtKB-KW"/>
</dbReference>
<dbReference type="GO" id="GO:0003824">
    <property type="term" value="F:catalytic activity"/>
    <property type="evidence" value="ECO:0007669"/>
    <property type="project" value="InterPro"/>
</dbReference>
<dbReference type="AlphaFoldDB" id="A0A372MF22"/>
<reference evidence="7 8" key="2">
    <citation type="submission" date="2018-09" db="EMBL/GenBank/DDBJ databases">
        <title>Genome of Sphaerochaeta halotolerans strain 4-11.</title>
        <authorList>
            <person name="Nazina T.N."/>
            <person name="Sokolova D.S."/>
        </authorList>
    </citation>
    <scope>NUCLEOTIDE SEQUENCE [LARGE SCALE GENOMIC DNA]</scope>
    <source>
        <strain evidence="7 8">4-11</strain>
    </source>
</reference>
<dbReference type="SUPFAM" id="SSF102114">
    <property type="entry name" value="Radical SAM enzymes"/>
    <property type="match status" value="1"/>
</dbReference>
<evidence type="ECO:0000256" key="5">
    <source>
        <dbReference type="ARBA" id="ARBA00023014"/>
    </source>
</evidence>
<dbReference type="SFLD" id="SFLDG01067">
    <property type="entry name" value="SPASM/twitch_domain_containing"/>
    <property type="match status" value="1"/>
</dbReference>
<dbReference type="InterPro" id="IPR013785">
    <property type="entry name" value="Aldolase_TIM"/>
</dbReference>
<proteinExistence type="predicted"/>
<keyword evidence="8" id="KW-1185">Reference proteome</keyword>
<protein>
    <submittedName>
        <fullName evidence="7">Radical SAM protein</fullName>
    </submittedName>
</protein>
<feature type="domain" description="Radical SAM core" evidence="6">
    <location>
        <begin position="114"/>
        <end position="255"/>
    </location>
</feature>
<comment type="caution">
    <text evidence="7">The sequence shown here is derived from an EMBL/GenBank/DDBJ whole genome shotgun (WGS) entry which is preliminary data.</text>
</comment>
<dbReference type="Pfam" id="PF04055">
    <property type="entry name" value="Radical_SAM"/>
    <property type="match status" value="1"/>
</dbReference>
<dbReference type="GO" id="GO:0046872">
    <property type="term" value="F:metal ion binding"/>
    <property type="evidence" value="ECO:0007669"/>
    <property type="project" value="UniProtKB-KW"/>
</dbReference>
<evidence type="ECO:0000259" key="6">
    <source>
        <dbReference type="Pfam" id="PF04055"/>
    </source>
</evidence>
<evidence type="ECO:0000313" key="8">
    <source>
        <dbReference type="Proteomes" id="UP000264002"/>
    </source>
</evidence>
<keyword evidence="3" id="KW-0479">Metal-binding</keyword>